<organism evidence="1 2">
    <name type="scientific">Brassica cretica</name>
    <name type="common">Mustard</name>
    <dbReference type="NCBI Taxonomy" id="69181"/>
    <lineage>
        <taxon>Eukaryota</taxon>
        <taxon>Viridiplantae</taxon>
        <taxon>Streptophyta</taxon>
        <taxon>Embryophyta</taxon>
        <taxon>Tracheophyta</taxon>
        <taxon>Spermatophyta</taxon>
        <taxon>Magnoliopsida</taxon>
        <taxon>eudicotyledons</taxon>
        <taxon>Gunneridae</taxon>
        <taxon>Pentapetalae</taxon>
        <taxon>rosids</taxon>
        <taxon>malvids</taxon>
        <taxon>Brassicales</taxon>
        <taxon>Brassicaceae</taxon>
        <taxon>Brassiceae</taxon>
        <taxon>Brassica</taxon>
    </lineage>
</organism>
<name>A0ABQ7AQR1_BRACR</name>
<gene>
    <name evidence="1" type="ORF">DY000_02058555</name>
</gene>
<dbReference type="Proteomes" id="UP000266723">
    <property type="component" value="Unassembled WGS sequence"/>
</dbReference>
<sequence length="102" mass="11237">MMAVMRSPEITVTRRLASTIITPSRTDLPMEENIIGALSDMEIADQHDGEMMDYDVGNDDLLDLELTEMGSGLRQDSLKEAGRSADKATRRISAEAFDIVSC</sequence>
<reference evidence="1 2" key="1">
    <citation type="journal article" date="2020" name="BMC Genomics">
        <title>Intraspecific diversification of the crop wild relative Brassica cretica Lam. using demographic model selection.</title>
        <authorList>
            <person name="Kioukis A."/>
            <person name="Michalopoulou V.A."/>
            <person name="Briers L."/>
            <person name="Pirintsos S."/>
            <person name="Studholme D.J."/>
            <person name="Pavlidis P."/>
            <person name="Sarris P.F."/>
        </authorList>
    </citation>
    <scope>NUCLEOTIDE SEQUENCE [LARGE SCALE GENOMIC DNA]</scope>
    <source>
        <strain evidence="2">cv. PFS-1207/04</strain>
    </source>
</reference>
<protein>
    <submittedName>
        <fullName evidence="1">Uncharacterized protein</fullName>
    </submittedName>
</protein>
<dbReference type="EMBL" id="QGKV02001556">
    <property type="protein sequence ID" value="KAF3516479.1"/>
    <property type="molecule type" value="Genomic_DNA"/>
</dbReference>
<keyword evidence="2" id="KW-1185">Reference proteome</keyword>
<accession>A0ABQ7AQR1</accession>
<evidence type="ECO:0000313" key="1">
    <source>
        <dbReference type="EMBL" id="KAF3516479.1"/>
    </source>
</evidence>
<comment type="caution">
    <text evidence="1">The sequence shown here is derived from an EMBL/GenBank/DDBJ whole genome shotgun (WGS) entry which is preliminary data.</text>
</comment>
<evidence type="ECO:0000313" key="2">
    <source>
        <dbReference type="Proteomes" id="UP000266723"/>
    </source>
</evidence>
<proteinExistence type="predicted"/>